<keyword evidence="2" id="KW-1185">Reference proteome</keyword>
<dbReference type="PANTHER" id="PTHR47017">
    <property type="entry name" value="ACYL-COA"/>
    <property type="match status" value="1"/>
</dbReference>
<sequence>MAAVVMSYYCKPSPFLGHFPSYLAKSSSRQVAGTAVQESKISALFWGSKKSVQPKELDVSVSLQDSILTGSGLEVIFDGPTEFGIFFLLVLAANCNLVGFKFRGGLEKQITPKRISLSIISSISEVSSHEWDACNLDATGPDKFNPFLSHGFLSSLEESRSAVKDTGWMPSHIVAKDESDNVLGVVPLYLKSHSYGEFVFDHSWADAYYGFGSRYYPKFQCCVPFTPVTGPRILVRNTPFRDQLFDVLVSALKDLAAKSQVSSLHITFPTEKEWHMLKEKGFLQRIGMQVKPDLSILPLMVVPLVSLVFLCELVRFDEFLMDMKQSKRKNIRQERKKPMSVDLSAIGSLENLVLVDYSFPFTYDLDSVCSVSLVSTQNLSMKRLRGYEIKARHWDTFYSFYRNTTDNKWGTPYLTRDFFHTMGSKMGDQVLLVVAEEGDELVAGALNIIGGDTLFGLAVTQTLTEVTFWSFHGIAAIEAAIELNLNTVEAGAQGEHKIQRGYLPVLTYSCHYLIDEAFRKAIEEFLVRESTQVKLVMKLIHDSGPLKEGLK</sequence>
<comment type="caution">
    <text evidence="1">The sequence shown here is derived from an EMBL/GenBank/DDBJ whole genome shotgun (WGS) entry which is preliminary data.</text>
</comment>
<name>A0A8X8A4S8_POPTO</name>
<dbReference type="OrthoDB" id="1946at2759"/>
<evidence type="ECO:0000313" key="1">
    <source>
        <dbReference type="EMBL" id="KAG6780042.1"/>
    </source>
</evidence>
<proteinExistence type="predicted"/>
<dbReference type="InterPro" id="IPR007434">
    <property type="entry name" value="FemAB-like"/>
</dbReference>
<dbReference type="AlphaFoldDB" id="A0A8X8A4S8"/>
<accession>A0A8X8A4S8</accession>
<protein>
    <submittedName>
        <fullName evidence="1">Uncharacterized protein</fullName>
    </submittedName>
</protein>
<dbReference type="EMBL" id="JAAWWB010000007">
    <property type="protein sequence ID" value="KAG6780042.1"/>
    <property type="molecule type" value="Genomic_DNA"/>
</dbReference>
<dbReference type="Pfam" id="PF04339">
    <property type="entry name" value="FemAB_like"/>
    <property type="match status" value="2"/>
</dbReference>
<gene>
    <name evidence="1" type="ORF">POTOM_016449</name>
</gene>
<dbReference type="PANTHER" id="PTHR47017:SF1">
    <property type="entry name" value="ACYL-COA"/>
    <property type="match status" value="1"/>
</dbReference>
<organism evidence="1 2">
    <name type="scientific">Populus tomentosa</name>
    <name type="common">Chinese white poplar</name>
    <dbReference type="NCBI Taxonomy" id="118781"/>
    <lineage>
        <taxon>Eukaryota</taxon>
        <taxon>Viridiplantae</taxon>
        <taxon>Streptophyta</taxon>
        <taxon>Embryophyta</taxon>
        <taxon>Tracheophyta</taxon>
        <taxon>Spermatophyta</taxon>
        <taxon>Magnoliopsida</taxon>
        <taxon>eudicotyledons</taxon>
        <taxon>Gunneridae</taxon>
        <taxon>Pentapetalae</taxon>
        <taxon>rosids</taxon>
        <taxon>fabids</taxon>
        <taxon>Malpighiales</taxon>
        <taxon>Salicaceae</taxon>
        <taxon>Saliceae</taxon>
        <taxon>Populus</taxon>
    </lineage>
</organism>
<dbReference type="Proteomes" id="UP000886885">
    <property type="component" value="Chromosome 4A"/>
</dbReference>
<evidence type="ECO:0000313" key="2">
    <source>
        <dbReference type="Proteomes" id="UP000886885"/>
    </source>
</evidence>
<reference evidence="1" key="1">
    <citation type="journal article" date="2020" name="bioRxiv">
        <title>Hybrid origin of Populus tomentosa Carr. identified through genome sequencing and phylogenomic analysis.</title>
        <authorList>
            <person name="An X."/>
            <person name="Gao K."/>
            <person name="Chen Z."/>
            <person name="Li J."/>
            <person name="Yang X."/>
            <person name="Yang X."/>
            <person name="Zhou J."/>
            <person name="Guo T."/>
            <person name="Zhao T."/>
            <person name="Huang S."/>
            <person name="Miao D."/>
            <person name="Khan W.U."/>
            <person name="Rao P."/>
            <person name="Ye M."/>
            <person name="Lei B."/>
            <person name="Liao W."/>
            <person name="Wang J."/>
            <person name="Ji L."/>
            <person name="Li Y."/>
            <person name="Guo B."/>
            <person name="Mustafa N.S."/>
            <person name="Li S."/>
            <person name="Yun Q."/>
            <person name="Keller S.R."/>
            <person name="Mao J."/>
            <person name="Zhang R."/>
            <person name="Strauss S.H."/>
        </authorList>
    </citation>
    <scope>NUCLEOTIDE SEQUENCE</scope>
    <source>
        <strain evidence="1">GM15</strain>
        <tissue evidence="1">Leaf</tissue>
    </source>
</reference>